<dbReference type="Proteomes" id="UP000008549">
    <property type="component" value="Unassembled WGS sequence"/>
</dbReference>
<sequence>MSVTVEIVDEDSGEIQVAEKRTEIEDVKPNANALEDNVVSSDETTTTIGNKIENAPVKEKDRKNLDI</sequence>
<organism evidence="2 3">
    <name type="scientific">Caenorhabditis briggsae</name>
    <dbReference type="NCBI Taxonomy" id="6238"/>
    <lineage>
        <taxon>Eukaryota</taxon>
        <taxon>Metazoa</taxon>
        <taxon>Ecdysozoa</taxon>
        <taxon>Nematoda</taxon>
        <taxon>Chromadorea</taxon>
        <taxon>Rhabditida</taxon>
        <taxon>Rhabditina</taxon>
        <taxon>Rhabditomorpha</taxon>
        <taxon>Rhabditoidea</taxon>
        <taxon>Rhabditidae</taxon>
        <taxon>Peloderinae</taxon>
        <taxon>Caenorhabditis</taxon>
    </lineage>
</organism>
<accession>B6IG82</accession>
<evidence type="ECO:0000256" key="1">
    <source>
        <dbReference type="SAM" id="MobiDB-lite"/>
    </source>
</evidence>
<protein>
    <submittedName>
        <fullName evidence="2">Protein CBG26309</fullName>
    </submittedName>
</protein>
<feature type="compositionally biased region" description="Polar residues" evidence="1">
    <location>
        <begin position="38"/>
        <end position="49"/>
    </location>
</feature>
<keyword evidence="3" id="KW-1185">Reference proteome</keyword>
<evidence type="ECO:0000313" key="2">
    <source>
        <dbReference type="EMBL" id="CAR98912.1"/>
    </source>
</evidence>
<dbReference type="InParanoid" id="B6IG82"/>
<reference evidence="2 3" key="2">
    <citation type="journal article" date="2011" name="PLoS Genet.">
        <title>Caenorhabditis briggsae recombinant inbred line genotypes reveal inter-strain incompatibility and the evolution of recombination.</title>
        <authorList>
            <person name="Ross J.A."/>
            <person name="Koboldt D.C."/>
            <person name="Staisch J.E."/>
            <person name="Chamberlin H.M."/>
            <person name="Gupta B.P."/>
            <person name="Miller R.D."/>
            <person name="Baird S.E."/>
            <person name="Haag E.S."/>
        </authorList>
    </citation>
    <scope>NUCLEOTIDE SEQUENCE [LARGE SCALE GENOMIC DNA]</scope>
    <source>
        <strain evidence="2 3">AF16</strain>
    </source>
</reference>
<gene>
    <name evidence="2" type="ORF">CBG26309</name>
    <name evidence="2" type="ORF">CBG_26309</name>
</gene>
<dbReference type="RefSeq" id="XP_045098479.1">
    <property type="nucleotide sequence ID" value="XM_045235639.1"/>
</dbReference>
<evidence type="ECO:0000313" key="3">
    <source>
        <dbReference type="Proteomes" id="UP000008549"/>
    </source>
</evidence>
<proteinExistence type="predicted"/>
<dbReference type="HOGENOM" id="CLU_2814718_0_0_1"/>
<dbReference type="GeneID" id="68917790"/>
<name>B6IG82_CAEBR</name>
<dbReference type="CTD" id="68917790"/>
<dbReference type="AlphaFoldDB" id="B6IG82"/>
<reference evidence="2 3" key="1">
    <citation type="journal article" date="2003" name="PLoS Biol.">
        <title>The genome sequence of Caenorhabditis briggsae: a platform for comparative genomics.</title>
        <authorList>
            <person name="Stein L.D."/>
            <person name="Bao Z."/>
            <person name="Blasiar D."/>
            <person name="Blumenthal T."/>
            <person name="Brent M.R."/>
            <person name="Chen N."/>
            <person name="Chinwalla A."/>
            <person name="Clarke L."/>
            <person name="Clee C."/>
            <person name="Coghlan A."/>
            <person name="Coulson A."/>
            <person name="D'Eustachio P."/>
            <person name="Fitch D.H."/>
            <person name="Fulton L.A."/>
            <person name="Fulton R.E."/>
            <person name="Griffiths-Jones S."/>
            <person name="Harris T.W."/>
            <person name="Hillier L.W."/>
            <person name="Kamath R."/>
            <person name="Kuwabara P.E."/>
            <person name="Mardis E.R."/>
            <person name="Marra M.A."/>
            <person name="Miner T.L."/>
            <person name="Minx P."/>
            <person name="Mullikin J.C."/>
            <person name="Plumb R.W."/>
            <person name="Rogers J."/>
            <person name="Schein J.E."/>
            <person name="Sohrmann M."/>
            <person name="Spieth J."/>
            <person name="Stajich J.E."/>
            <person name="Wei C."/>
            <person name="Willey D."/>
            <person name="Wilson R.K."/>
            <person name="Durbin R."/>
            <person name="Waterston R.H."/>
        </authorList>
    </citation>
    <scope>NUCLEOTIDE SEQUENCE [LARGE SCALE GENOMIC DNA]</scope>
    <source>
        <strain evidence="2 3">AF16</strain>
    </source>
</reference>
<feature type="region of interest" description="Disordered" evidence="1">
    <location>
        <begin position="35"/>
        <end position="67"/>
    </location>
</feature>
<dbReference type="EMBL" id="HE600986">
    <property type="protein sequence ID" value="CAR98912.1"/>
    <property type="molecule type" value="Genomic_DNA"/>
</dbReference>
<feature type="compositionally biased region" description="Basic and acidic residues" evidence="1">
    <location>
        <begin position="56"/>
        <end position="67"/>
    </location>
</feature>
<dbReference type="KEGG" id="cbr:CBG_26309"/>